<accession>A0A4T0X5Y4</accession>
<dbReference type="Proteomes" id="UP000307173">
    <property type="component" value="Unassembled WGS sequence"/>
</dbReference>
<proteinExistence type="predicted"/>
<name>A0A4T0X5Y4_9ASCO</name>
<dbReference type="EMBL" id="SELW01000090">
    <property type="protein sequence ID" value="TID30891.1"/>
    <property type="molecule type" value="Genomic_DNA"/>
</dbReference>
<reference evidence="2 3" key="1">
    <citation type="journal article" date="2019" name="Front. Genet.">
        <title>Whole-Genome Sequencing of the Opportunistic Yeast Pathogen Candida inconspicua Uncovers Its Hybrid Origin.</title>
        <authorList>
            <person name="Mixao V."/>
            <person name="Hansen A.P."/>
            <person name="Saus E."/>
            <person name="Boekhout T."/>
            <person name="Lass-Florl C."/>
            <person name="Gabaldon T."/>
        </authorList>
    </citation>
    <scope>NUCLEOTIDE SEQUENCE [LARGE SCALE GENOMIC DNA]</scope>
    <source>
        <strain evidence="2 3">CBS 180</strain>
    </source>
</reference>
<gene>
    <name evidence="2" type="ORF">CANINC_000520</name>
</gene>
<keyword evidence="1" id="KW-0812">Transmembrane</keyword>
<organism evidence="2 3">
    <name type="scientific">Pichia inconspicua</name>
    <dbReference type="NCBI Taxonomy" id="52247"/>
    <lineage>
        <taxon>Eukaryota</taxon>
        <taxon>Fungi</taxon>
        <taxon>Dikarya</taxon>
        <taxon>Ascomycota</taxon>
        <taxon>Saccharomycotina</taxon>
        <taxon>Pichiomycetes</taxon>
        <taxon>Pichiales</taxon>
        <taxon>Pichiaceae</taxon>
        <taxon>Pichia</taxon>
    </lineage>
</organism>
<evidence type="ECO:0000313" key="3">
    <source>
        <dbReference type="Proteomes" id="UP000307173"/>
    </source>
</evidence>
<evidence type="ECO:0000313" key="2">
    <source>
        <dbReference type="EMBL" id="TID30891.1"/>
    </source>
</evidence>
<keyword evidence="1" id="KW-1133">Transmembrane helix</keyword>
<feature type="non-terminal residue" evidence="2">
    <location>
        <position position="1"/>
    </location>
</feature>
<evidence type="ECO:0000256" key="1">
    <source>
        <dbReference type="SAM" id="Phobius"/>
    </source>
</evidence>
<sequence>GNLRHVEEVLKATAAKDTGGSTSSDIINNNNNNTQIYYLAGAVVLVVILVLVHRGLGETVVLSRATAFLVGSAAGALALRAFRIWYNKEDVVGDDSGIGG</sequence>
<feature type="transmembrane region" description="Helical" evidence="1">
    <location>
        <begin position="65"/>
        <end position="86"/>
    </location>
</feature>
<keyword evidence="1" id="KW-0472">Membrane</keyword>
<comment type="caution">
    <text evidence="2">The sequence shown here is derived from an EMBL/GenBank/DDBJ whole genome shotgun (WGS) entry which is preliminary data.</text>
</comment>
<feature type="transmembrane region" description="Helical" evidence="1">
    <location>
        <begin position="36"/>
        <end position="53"/>
    </location>
</feature>
<keyword evidence="3" id="KW-1185">Reference proteome</keyword>
<protein>
    <submittedName>
        <fullName evidence="2">Uncharacterized protein</fullName>
    </submittedName>
</protein>
<dbReference type="AlphaFoldDB" id="A0A4T0X5Y4"/>